<dbReference type="InterPro" id="IPR005467">
    <property type="entry name" value="His_kinase_dom"/>
</dbReference>
<dbReference type="Gene3D" id="3.30.565.10">
    <property type="entry name" value="Histidine kinase-like ATPase, C-terminal domain"/>
    <property type="match status" value="1"/>
</dbReference>
<feature type="domain" description="Histidine kinase" evidence="14">
    <location>
        <begin position="263"/>
        <end position="474"/>
    </location>
</feature>
<keyword evidence="8 13" id="KW-1133">Transmembrane helix</keyword>
<dbReference type="InterPro" id="IPR036097">
    <property type="entry name" value="HisK_dim/P_sf"/>
</dbReference>
<dbReference type="InterPro" id="IPR003660">
    <property type="entry name" value="HAMP_dom"/>
</dbReference>
<dbReference type="Proteomes" id="UP000307087">
    <property type="component" value="Unassembled WGS sequence"/>
</dbReference>
<dbReference type="CDD" id="cd00082">
    <property type="entry name" value="HisKA"/>
    <property type="match status" value="1"/>
</dbReference>
<dbReference type="PROSITE" id="PS50885">
    <property type="entry name" value="HAMP"/>
    <property type="match status" value="1"/>
</dbReference>
<feature type="transmembrane region" description="Helical" evidence="13">
    <location>
        <begin position="183"/>
        <end position="203"/>
    </location>
</feature>
<accession>A0A4S8NLY5</accession>
<comment type="catalytic activity">
    <reaction evidence="1">
        <text>ATP + protein L-histidine = ADP + protein N-phospho-L-histidine.</text>
        <dbReference type="EC" id="2.7.13.3"/>
    </reaction>
</comment>
<dbReference type="Pfam" id="PF02518">
    <property type="entry name" value="HATPase_c"/>
    <property type="match status" value="1"/>
</dbReference>
<evidence type="ECO:0000256" key="12">
    <source>
        <dbReference type="SAM" id="MobiDB-lite"/>
    </source>
</evidence>
<gene>
    <name evidence="16" type="ORF">E9934_07445</name>
</gene>
<dbReference type="SUPFAM" id="SSF47384">
    <property type="entry name" value="Homodimeric domain of signal transducing histidine kinase"/>
    <property type="match status" value="1"/>
</dbReference>
<dbReference type="PROSITE" id="PS50109">
    <property type="entry name" value="HIS_KIN"/>
    <property type="match status" value="1"/>
</dbReference>
<dbReference type="InterPro" id="IPR003594">
    <property type="entry name" value="HATPase_dom"/>
</dbReference>
<reference evidence="16 17" key="1">
    <citation type="journal article" date="2009" name="Int. J. Syst. Evol. Microbiol.">
        <title>Nocardioides caeni sp. nov., isolated from wastewater.</title>
        <authorList>
            <person name="Yoon J.H."/>
            <person name="Kang S.J."/>
            <person name="Park S."/>
            <person name="Kim W."/>
            <person name="Oh T.K."/>
        </authorList>
    </citation>
    <scope>NUCLEOTIDE SEQUENCE [LARGE SCALE GENOMIC DNA]</scope>
    <source>
        <strain evidence="16 17">DSM 23134</strain>
    </source>
</reference>
<keyword evidence="7 16" id="KW-0418">Kinase</keyword>
<evidence type="ECO:0000256" key="10">
    <source>
        <dbReference type="ARBA" id="ARBA00023136"/>
    </source>
</evidence>
<dbReference type="EC" id="2.7.13.3" evidence="3"/>
<keyword evidence="5" id="KW-0808">Transferase</keyword>
<feature type="domain" description="HAMP" evidence="15">
    <location>
        <begin position="203"/>
        <end position="255"/>
    </location>
</feature>
<keyword evidence="4" id="KW-0597">Phosphoprotein</keyword>
<dbReference type="OrthoDB" id="9786919at2"/>
<evidence type="ECO:0000313" key="17">
    <source>
        <dbReference type="Proteomes" id="UP000307087"/>
    </source>
</evidence>
<evidence type="ECO:0000256" key="5">
    <source>
        <dbReference type="ARBA" id="ARBA00022679"/>
    </source>
</evidence>
<dbReference type="AlphaFoldDB" id="A0A4S8NLY5"/>
<protein>
    <recommendedName>
        <fullName evidence="3">histidine kinase</fullName>
        <ecNumber evidence="3">2.7.13.3</ecNumber>
    </recommendedName>
</protein>
<keyword evidence="17" id="KW-1185">Reference proteome</keyword>
<organism evidence="16 17">
    <name type="scientific">Nocardioides caeni</name>
    <dbReference type="NCBI Taxonomy" id="574700"/>
    <lineage>
        <taxon>Bacteria</taxon>
        <taxon>Bacillati</taxon>
        <taxon>Actinomycetota</taxon>
        <taxon>Actinomycetes</taxon>
        <taxon>Propionibacteriales</taxon>
        <taxon>Nocardioidaceae</taxon>
        <taxon>Nocardioides</taxon>
    </lineage>
</organism>
<keyword evidence="9" id="KW-0902">Two-component regulatory system</keyword>
<dbReference type="Pfam" id="PF00512">
    <property type="entry name" value="HisKA"/>
    <property type="match status" value="1"/>
</dbReference>
<keyword evidence="11" id="KW-0175">Coiled coil</keyword>
<feature type="compositionally biased region" description="Low complexity" evidence="12">
    <location>
        <begin position="1"/>
        <end position="10"/>
    </location>
</feature>
<comment type="subcellular location">
    <subcellularLocation>
        <location evidence="2">Cell membrane</location>
    </subcellularLocation>
</comment>
<evidence type="ECO:0000256" key="6">
    <source>
        <dbReference type="ARBA" id="ARBA00022692"/>
    </source>
</evidence>
<feature type="coiled-coil region" evidence="11">
    <location>
        <begin position="49"/>
        <end position="76"/>
    </location>
</feature>
<name>A0A4S8NLY5_9ACTN</name>
<proteinExistence type="predicted"/>
<dbReference type="Pfam" id="PF00672">
    <property type="entry name" value="HAMP"/>
    <property type="match status" value="1"/>
</dbReference>
<feature type="region of interest" description="Disordered" evidence="12">
    <location>
        <begin position="473"/>
        <end position="495"/>
    </location>
</feature>
<dbReference type="SMART" id="SM00387">
    <property type="entry name" value="HATPase_c"/>
    <property type="match status" value="1"/>
</dbReference>
<feature type="compositionally biased region" description="Pro residues" evidence="12">
    <location>
        <begin position="474"/>
        <end position="484"/>
    </location>
</feature>
<dbReference type="EMBL" id="STGW01000003">
    <property type="protein sequence ID" value="THV16149.1"/>
    <property type="molecule type" value="Genomic_DNA"/>
</dbReference>
<sequence length="495" mass="53428">MTTTTMTMTTESAQRHPPRSGFSVRTRIAAAVALLVTAALAGAGAIVHLVESQKILDSVQREVEQELDEFVRLEESGDFTSIPALLEGFLLRNVPDDDELLVGWVDGKPIAQFPEDPLVDDADFLAAAAPLARDGGSTYLHTAGGEVRITSQPVRQGPTSGALLVISYLDEDRGELHSTMRTYTVVAVLAAVLVTAVSAWVSGRLLRPLRTLRLTTENISATDLSRRLPERGNDDITALTRTVNGMLDRLDAAFAGQRQFLDDAGHELRTPLTVLRGHLELLDTAAPDEVAETRTLLIDEVDRMARLVGDLILLAKSDRPDFLAPTEADPSALLASVVTKARALGARDWVLDLSADTLPDELVLDAQRLTQALLALADNAVKHTRDGQRIAVGARVLGTTLRCWVHDSGPGVAPADRDRIFRRFERADLSAHDEGFGLGLSIVDAISQAHGGRAYVDGPVEGGARFVIEIPVVQPQPTPTPTPTPTRQDHRWPAS</sequence>
<evidence type="ECO:0000256" key="9">
    <source>
        <dbReference type="ARBA" id="ARBA00023012"/>
    </source>
</evidence>
<keyword evidence="10 13" id="KW-0472">Membrane</keyword>
<dbReference type="InterPro" id="IPR004358">
    <property type="entry name" value="Sig_transdc_His_kin-like_C"/>
</dbReference>
<comment type="caution">
    <text evidence="16">The sequence shown here is derived from an EMBL/GenBank/DDBJ whole genome shotgun (WGS) entry which is preliminary data.</text>
</comment>
<evidence type="ECO:0000256" key="3">
    <source>
        <dbReference type="ARBA" id="ARBA00012438"/>
    </source>
</evidence>
<evidence type="ECO:0000256" key="11">
    <source>
        <dbReference type="SAM" id="Coils"/>
    </source>
</evidence>
<dbReference type="PRINTS" id="PR00344">
    <property type="entry name" value="BCTRLSENSOR"/>
</dbReference>
<feature type="region of interest" description="Disordered" evidence="12">
    <location>
        <begin position="1"/>
        <end position="21"/>
    </location>
</feature>
<evidence type="ECO:0000256" key="13">
    <source>
        <dbReference type="SAM" id="Phobius"/>
    </source>
</evidence>
<dbReference type="GO" id="GO:0000155">
    <property type="term" value="F:phosphorelay sensor kinase activity"/>
    <property type="evidence" value="ECO:0007669"/>
    <property type="project" value="InterPro"/>
</dbReference>
<dbReference type="PANTHER" id="PTHR45436:SF5">
    <property type="entry name" value="SENSOR HISTIDINE KINASE TRCS"/>
    <property type="match status" value="1"/>
</dbReference>
<dbReference type="CDD" id="cd06225">
    <property type="entry name" value="HAMP"/>
    <property type="match status" value="1"/>
</dbReference>
<dbReference type="CDD" id="cd00075">
    <property type="entry name" value="HATPase"/>
    <property type="match status" value="1"/>
</dbReference>
<dbReference type="Gene3D" id="6.10.340.10">
    <property type="match status" value="1"/>
</dbReference>
<dbReference type="SMART" id="SM00388">
    <property type="entry name" value="HisKA"/>
    <property type="match status" value="1"/>
</dbReference>
<dbReference type="SUPFAM" id="SSF158472">
    <property type="entry name" value="HAMP domain-like"/>
    <property type="match status" value="1"/>
</dbReference>
<dbReference type="InterPro" id="IPR036890">
    <property type="entry name" value="HATPase_C_sf"/>
</dbReference>
<evidence type="ECO:0000256" key="8">
    <source>
        <dbReference type="ARBA" id="ARBA00022989"/>
    </source>
</evidence>
<dbReference type="SUPFAM" id="SSF55874">
    <property type="entry name" value="ATPase domain of HSP90 chaperone/DNA topoisomerase II/histidine kinase"/>
    <property type="match status" value="1"/>
</dbReference>
<evidence type="ECO:0000256" key="2">
    <source>
        <dbReference type="ARBA" id="ARBA00004236"/>
    </source>
</evidence>
<evidence type="ECO:0000256" key="1">
    <source>
        <dbReference type="ARBA" id="ARBA00000085"/>
    </source>
</evidence>
<evidence type="ECO:0000313" key="16">
    <source>
        <dbReference type="EMBL" id="THV16149.1"/>
    </source>
</evidence>
<evidence type="ECO:0000259" key="14">
    <source>
        <dbReference type="PROSITE" id="PS50109"/>
    </source>
</evidence>
<dbReference type="SMART" id="SM00304">
    <property type="entry name" value="HAMP"/>
    <property type="match status" value="1"/>
</dbReference>
<dbReference type="InterPro" id="IPR050428">
    <property type="entry name" value="TCS_sensor_his_kinase"/>
</dbReference>
<dbReference type="GO" id="GO:0005886">
    <property type="term" value="C:plasma membrane"/>
    <property type="evidence" value="ECO:0007669"/>
    <property type="project" value="UniProtKB-SubCell"/>
</dbReference>
<evidence type="ECO:0000259" key="15">
    <source>
        <dbReference type="PROSITE" id="PS50885"/>
    </source>
</evidence>
<dbReference type="FunFam" id="1.10.287.130:FF:000001">
    <property type="entry name" value="Two-component sensor histidine kinase"/>
    <property type="match status" value="1"/>
</dbReference>
<evidence type="ECO:0000256" key="7">
    <source>
        <dbReference type="ARBA" id="ARBA00022777"/>
    </source>
</evidence>
<evidence type="ECO:0000256" key="4">
    <source>
        <dbReference type="ARBA" id="ARBA00022553"/>
    </source>
</evidence>
<dbReference type="InterPro" id="IPR003661">
    <property type="entry name" value="HisK_dim/P_dom"/>
</dbReference>
<dbReference type="PANTHER" id="PTHR45436">
    <property type="entry name" value="SENSOR HISTIDINE KINASE YKOH"/>
    <property type="match status" value="1"/>
</dbReference>
<keyword evidence="6 13" id="KW-0812">Transmembrane</keyword>
<dbReference type="Gene3D" id="1.10.287.130">
    <property type="match status" value="1"/>
</dbReference>